<reference evidence="6 7" key="1">
    <citation type="submission" date="2019-06" db="EMBL/GenBank/DDBJ databases">
        <title>Sequencing the genomes of 1000 actinobacteria strains.</title>
        <authorList>
            <person name="Klenk H.-P."/>
        </authorList>
    </citation>
    <scope>NUCLEOTIDE SEQUENCE [LARGE SCALE GENOMIC DNA]</scope>
    <source>
        <strain evidence="6 7">DSM 102200</strain>
    </source>
</reference>
<dbReference type="Pfam" id="PF00501">
    <property type="entry name" value="AMP-binding"/>
    <property type="match status" value="1"/>
</dbReference>
<feature type="region of interest" description="Disordered" evidence="3">
    <location>
        <begin position="135"/>
        <end position="156"/>
    </location>
</feature>
<sequence>MPLGPFGDVDPARPAIVVEPSGVVVTYAELEARSNQAAHLLRARGLGPGDRVAILAENRAEYLELAWAAQRAGLYYVGVNSHLTPGEVGYIIRDSGAQLVVASDKLADVATTALTDPTLAPAGRLMFGKPHDGWESYDDEVSDSPQTPIPDESEGDFMLYSSGTTGRPKGIRRPLPGGPLGTYPDTTGRWLRELLGFTPGDTYLSPAPLYHAAPLAWCMSVHRNGGTVVVLESFDAELALAAIERHRVTHSQWVPTMFTRLLKLPDETRARYDLSSLRHAVHAAAPCPVEVKRSMIQWWGPILFEYYSSTEAIGATAITSEEWLRRPGSVGTPILGRPYITDDEGNDLPAGEVGTVWFAGASDFAYHGDPGKTAAVRDGRGGASVGDVGHLDEDGYLFLSDRRTHLIISGGVNIYPREIEDALLMHPAVADIAVLGLPDPEMGERVVAIVRPEDPAAAGPELAGELVAFARTKLAGFKVPRDIRFAGELPRTPTGKMRKHELKERLSRPETEISGD</sequence>
<name>A0A543CT58_9ACTN</name>
<dbReference type="GO" id="GO:0031956">
    <property type="term" value="F:medium-chain fatty acid-CoA ligase activity"/>
    <property type="evidence" value="ECO:0007669"/>
    <property type="project" value="TreeGrafter"/>
</dbReference>
<dbReference type="GO" id="GO:0006631">
    <property type="term" value="P:fatty acid metabolic process"/>
    <property type="evidence" value="ECO:0007669"/>
    <property type="project" value="TreeGrafter"/>
</dbReference>
<proteinExistence type="inferred from homology"/>
<dbReference type="PANTHER" id="PTHR43201:SF5">
    <property type="entry name" value="MEDIUM-CHAIN ACYL-COA LIGASE ACSF2, MITOCHONDRIAL"/>
    <property type="match status" value="1"/>
</dbReference>
<evidence type="ECO:0000256" key="3">
    <source>
        <dbReference type="SAM" id="MobiDB-lite"/>
    </source>
</evidence>
<dbReference type="Gene3D" id="3.30.300.30">
    <property type="match status" value="1"/>
</dbReference>
<accession>A0A543CT58</accession>
<dbReference type="EMBL" id="VFOZ01000001">
    <property type="protein sequence ID" value="TQM00229.1"/>
    <property type="molecule type" value="Genomic_DNA"/>
</dbReference>
<dbReference type="InterPro" id="IPR000873">
    <property type="entry name" value="AMP-dep_synth/lig_dom"/>
</dbReference>
<evidence type="ECO:0000256" key="2">
    <source>
        <dbReference type="ARBA" id="ARBA00022598"/>
    </source>
</evidence>
<protein>
    <submittedName>
        <fullName evidence="6">Fatty-acyl-CoA synthase</fullName>
    </submittedName>
</protein>
<comment type="similarity">
    <text evidence="1">Belongs to the ATP-dependent AMP-binding enzyme family.</text>
</comment>
<organism evidence="6 7">
    <name type="scientific">Actinoallomurus bryophytorum</name>
    <dbReference type="NCBI Taxonomy" id="1490222"/>
    <lineage>
        <taxon>Bacteria</taxon>
        <taxon>Bacillati</taxon>
        <taxon>Actinomycetota</taxon>
        <taxon>Actinomycetes</taxon>
        <taxon>Streptosporangiales</taxon>
        <taxon>Thermomonosporaceae</taxon>
        <taxon>Actinoallomurus</taxon>
    </lineage>
</organism>
<dbReference type="InterPro" id="IPR020845">
    <property type="entry name" value="AMP-binding_CS"/>
</dbReference>
<dbReference type="PANTHER" id="PTHR43201">
    <property type="entry name" value="ACYL-COA SYNTHETASE"/>
    <property type="match status" value="1"/>
</dbReference>
<dbReference type="InterPro" id="IPR025110">
    <property type="entry name" value="AMP-bd_C"/>
</dbReference>
<evidence type="ECO:0000313" key="7">
    <source>
        <dbReference type="Proteomes" id="UP000316096"/>
    </source>
</evidence>
<dbReference type="SUPFAM" id="SSF56801">
    <property type="entry name" value="Acetyl-CoA synthetase-like"/>
    <property type="match status" value="1"/>
</dbReference>
<evidence type="ECO:0000259" key="5">
    <source>
        <dbReference type="Pfam" id="PF13193"/>
    </source>
</evidence>
<dbReference type="InterPro" id="IPR042099">
    <property type="entry name" value="ANL_N_sf"/>
</dbReference>
<feature type="compositionally biased region" description="Basic and acidic residues" evidence="3">
    <location>
        <begin position="501"/>
        <end position="516"/>
    </location>
</feature>
<keyword evidence="2" id="KW-0436">Ligase</keyword>
<dbReference type="RefSeq" id="WP_141959622.1">
    <property type="nucleotide sequence ID" value="NZ_VFOZ01000001.1"/>
</dbReference>
<dbReference type="PROSITE" id="PS00455">
    <property type="entry name" value="AMP_BINDING"/>
    <property type="match status" value="1"/>
</dbReference>
<dbReference type="AlphaFoldDB" id="A0A543CT58"/>
<comment type="caution">
    <text evidence="6">The sequence shown here is derived from an EMBL/GenBank/DDBJ whole genome shotgun (WGS) entry which is preliminary data.</text>
</comment>
<evidence type="ECO:0000256" key="1">
    <source>
        <dbReference type="ARBA" id="ARBA00006432"/>
    </source>
</evidence>
<evidence type="ECO:0000313" key="6">
    <source>
        <dbReference type="EMBL" id="TQM00229.1"/>
    </source>
</evidence>
<feature type="domain" description="AMP-dependent synthetase/ligase" evidence="4">
    <location>
        <begin position="11"/>
        <end position="362"/>
    </location>
</feature>
<feature type="domain" description="AMP-binding enzyme C-terminal" evidence="5">
    <location>
        <begin position="418"/>
        <end position="496"/>
    </location>
</feature>
<dbReference type="Gene3D" id="3.40.50.12780">
    <property type="entry name" value="N-terminal domain of ligase-like"/>
    <property type="match status" value="1"/>
</dbReference>
<dbReference type="Pfam" id="PF13193">
    <property type="entry name" value="AMP-binding_C"/>
    <property type="match status" value="1"/>
</dbReference>
<dbReference type="InterPro" id="IPR045851">
    <property type="entry name" value="AMP-bd_C_sf"/>
</dbReference>
<feature type="region of interest" description="Disordered" evidence="3">
    <location>
        <begin position="488"/>
        <end position="516"/>
    </location>
</feature>
<evidence type="ECO:0000259" key="4">
    <source>
        <dbReference type="Pfam" id="PF00501"/>
    </source>
</evidence>
<dbReference type="Proteomes" id="UP000316096">
    <property type="component" value="Unassembled WGS sequence"/>
</dbReference>
<dbReference type="OrthoDB" id="9803968at2"/>
<gene>
    <name evidence="6" type="ORF">FB559_5937</name>
</gene>
<keyword evidence="7" id="KW-1185">Reference proteome</keyword>